<dbReference type="Proteomes" id="UP000825051">
    <property type="component" value="Chromosome"/>
</dbReference>
<dbReference type="RefSeq" id="WP_220161931.1">
    <property type="nucleotide sequence ID" value="NZ_CP080507.1"/>
</dbReference>
<accession>A0A8F9TWG6</accession>
<proteinExistence type="predicted"/>
<evidence type="ECO:0000313" key="2">
    <source>
        <dbReference type="Proteomes" id="UP000825051"/>
    </source>
</evidence>
<reference evidence="1" key="1">
    <citation type="submission" date="2021-08" db="EMBL/GenBank/DDBJ databases">
        <title>Genome of a novel bacterium of the phylum Verrucomicrobia, Oleiharenicola sp. KSB-15.</title>
        <authorList>
            <person name="Chung J.-H."/>
            <person name="Ahn J.-H."/>
            <person name="Yoon Y."/>
            <person name="Kim D.-Y."/>
            <person name="An S.-H."/>
            <person name="Park I."/>
            <person name="Yeon J."/>
        </authorList>
    </citation>
    <scope>NUCLEOTIDE SEQUENCE</scope>
    <source>
        <strain evidence="1">KSB-15</strain>
    </source>
</reference>
<dbReference type="KEGG" id="ole:K0B96_16215"/>
<dbReference type="AlphaFoldDB" id="A0A8F9TWG6"/>
<protein>
    <submittedName>
        <fullName evidence="1">Uncharacterized protein</fullName>
    </submittedName>
</protein>
<gene>
    <name evidence="1" type="ORF">K0B96_16215</name>
</gene>
<organism evidence="1 2">
    <name type="scientific">Horticoccus luteus</name>
    <dbReference type="NCBI Taxonomy" id="2862869"/>
    <lineage>
        <taxon>Bacteria</taxon>
        <taxon>Pseudomonadati</taxon>
        <taxon>Verrucomicrobiota</taxon>
        <taxon>Opitutia</taxon>
        <taxon>Opitutales</taxon>
        <taxon>Opitutaceae</taxon>
        <taxon>Horticoccus</taxon>
    </lineage>
</organism>
<keyword evidence="2" id="KW-1185">Reference proteome</keyword>
<dbReference type="EMBL" id="CP080507">
    <property type="protein sequence ID" value="QYM78827.1"/>
    <property type="molecule type" value="Genomic_DNA"/>
</dbReference>
<sequence length="347" mass="38578">MHIPRRGEIAAYVAKQFDVPFGAEQRQIGRLKEGAAKSDTANDLAKLLVKRINRLILPDDESSPGNEVERKLSSLPYRLFGNDASDGAPLEFLVRDAAKFFAHHAELSARTQEIEKGRFTGPSLELEIYLYLFAVPVLANNLVKYSERGKLLMLAEVSPTNGYWFLPSVESGDGSGITPLSNALTWLRWRLGGRQDSLQAFLCPKADSDSACKEIERWRDGDVIPSAARIEEWANRFEGDRRHFRTIFHLGAGMTRIWRHIVNTLGPDRAVALNRHLLALIRALQEAHRQAAGPRPNFEGQPAEVMRCLGWLYSGPQAGVISLGPNYGALTAEIHTAFIAGESPLTR</sequence>
<evidence type="ECO:0000313" key="1">
    <source>
        <dbReference type="EMBL" id="QYM78827.1"/>
    </source>
</evidence>
<name>A0A8F9TWG6_9BACT</name>